<organism evidence="2 3">
    <name type="scientific">Anthostomella pinea</name>
    <dbReference type="NCBI Taxonomy" id="933095"/>
    <lineage>
        <taxon>Eukaryota</taxon>
        <taxon>Fungi</taxon>
        <taxon>Dikarya</taxon>
        <taxon>Ascomycota</taxon>
        <taxon>Pezizomycotina</taxon>
        <taxon>Sordariomycetes</taxon>
        <taxon>Xylariomycetidae</taxon>
        <taxon>Xylariales</taxon>
        <taxon>Xylariaceae</taxon>
        <taxon>Anthostomella</taxon>
    </lineage>
</organism>
<dbReference type="EMBL" id="CAUWAG010000012">
    <property type="protein sequence ID" value="CAJ2509433.1"/>
    <property type="molecule type" value="Genomic_DNA"/>
</dbReference>
<proteinExistence type="predicted"/>
<gene>
    <name evidence="2" type="ORF">KHLLAP_LOCUS9901</name>
</gene>
<name>A0AAI8VRS6_9PEZI</name>
<accession>A0AAI8VRS6</accession>
<keyword evidence="3" id="KW-1185">Reference proteome</keyword>
<keyword evidence="1" id="KW-0732">Signal</keyword>
<protein>
    <submittedName>
        <fullName evidence="2">Uu.00g144590.m01.CDS01</fullName>
    </submittedName>
</protein>
<sequence>MHLSARLIGVLVGSVATSAFAAPTIETSTSTDRSVGILVKKTLGTNYKTSGSGIVIPNKYALETSKNSLGIEDMRENFGVVIVGDLPKDAHRDADNKFVANLVGEDGEANVGFLEKFLGEFESQIKNALEKNPLTNLKAYILGPYVDRSHAQKFTDEEIKVNELGHAISNWITEITSKVVYSTYKPKKLLGMVKNKVELLCEKDNTVILSGASR</sequence>
<feature type="signal peptide" evidence="1">
    <location>
        <begin position="1"/>
        <end position="21"/>
    </location>
</feature>
<comment type="caution">
    <text evidence="2">The sequence shown here is derived from an EMBL/GenBank/DDBJ whole genome shotgun (WGS) entry which is preliminary data.</text>
</comment>
<evidence type="ECO:0000256" key="1">
    <source>
        <dbReference type="SAM" id="SignalP"/>
    </source>
</evidence>
<dbReference type="AlphaFoldDB" id="A0AAI8VRS6"/>
<evidence type="ECO:0000313" key="2">
    <source>
        <dbReference type="EMBL" id="CAJ2509433.1"/>
    </source>
</evidence>
<evidence type="ECO:0000313" key="3">
    <source>
        <dbReference type="Proteomes" id="UP001295740"/>
    </source>
</evidence>
<dbReference type="Proteomes" id="UP001295740">
    <property type="component" value="Unassembled WGS sequence"/>
</dbReference>
<reference evidence="2" key="1">
    <citation type="submission" date="2023-10" db="EMBL/GenBank/DDBJ databases">
        <authorList>
            <person name="Hackl T."/>
        </authorList>
    </citation>
    <scope>NUCLEOTIDE SEQUENCE</scope>
</reference>
<feature type="chain" id="PRO_5042490442" evidence="1">
    <location>
        <begin position="22"/>
        <end position="214"/>
    </location>
</feature>